<comment type="caution">
    <text evidence="2">The sequence shown here is derived from an EMBL/GenBank/DDBJ whole genome shotgun (WGS) entry which is preliminary data.</text>
</comment>
<evidence type="ECO:0000313" key="2">
    <source>
        <dbReference type="EMBL" id="GAA0943253.1"/>
    </source>
</evidence>
<keyword evidence="3" id="KW-1185">Reference proteome</keyword>
<comment type="similarity">
    <text evidence="1">Belongs to the HyuE racemase family.</text>
</comment>
<dbReference type="Gene3D" id="3.40.50.12500">
    <property type="match status" value="1"/>
</dbReference>
<evidence type="ECO:0000256" key="1">
    <source>
        <dbReference type="ARBA" id="ARBA00038414"/>
    </source>
</evidence>
<organism evidence="2 3">
    <name type="scientific">Pseudonocardia zijingensis</name>
    <dbReference type="NCBI Taxonomy" id="153376"/>
    <lineage>
        <taxon>Bacteria</taxon>
        <taxon>Bacillati</taxon>
        <taxon>Actinomycetota</taxon>
        <taxon>Actinomycetes</taxon>
        <taxon>Pseudonocardiales</taxon>
        <taxon>Pseudonocardiaceae</taxon>
        <taxon>Pseudonocardia</taxon>
    </lineage>
</organism>
<sequence length="206" mass="21509">MRIHAVTPIHVDAGELARRQERYDALCPPGLHLELHDIGPDAPRALDTAEEVRESERLVVDALRAAPPGYDVLLPDCVLDPGVSLLQGELPVVGILRLSMGWQVLTGRRAGAVARNKAIADELAGKVAEYGWSGQFTGVRVLDLDVDAIADAQRWDDAVGGALAALEGDGAAAVINGCSAVAVPERPGLPVVDPTALALRVLAAGA</sequence>
<evidence type="ECO:0008006" key="4">
    <source>
        <dbReference type="Google" id="ProtNLM"/>
    </source>
</evidence>
<proteinExistence type="inferred from homology"/>
<dbReference type="RefSeq" id="WP_343942994.1">
    <property type="nucleotide sequence ID" value="NZ_BAAAHP010000111.1"/>
</dbReference>
<dbReference type="InterPro" id="IPR053714">
    <property type="entry name" value="Iso_Racemase_Enz_sf"/>
</dbReference>
<dbReference type="InterPro" id="IPR015942">
    <property type="entry name" value="Asp/Glu/hydantoin_racemase"/>
</dbReference>
<dbReference type="EMBL" id="BAAAHP010000111">
    <property type="protein sequence ID" value="GAA0943253.1"/>
    <property type="molecule type" value="Genomic_DNA"/>
</dbReference>
<dbReference type="Proteomes" id="UP001499967">
    <property type="component" value="Unassembled WGS sequence"/>
</dbReference>
<gene>
    <name evidence="2" type="ORF">GCM10009559_40000</name>
</gene>
<protein>
    <recommendedName>
        <fullName evidence="4">Asp/Glu/hydantoin racemase</fullName>
    </recommendedName>
</protein>
<accession>A0ABN1QJI7</accession>
<dbReference type="Pfam" id="PF01177">
    <property type="entry name" value="Asp_Glu_race"/>
    <property type="match status" value="1"/>
</dbReference>
<reference evidence="2 3" key="1">
    <citation type="journal article" date="2019" name="Int. J. Syst. Evol. Microbiol.">
        <title>The Global Catalogue of Microorganisms (GCM) 10K type strain sequencing project: providing services to taxonomists for standard genome sequencing and annotation.</title>
        <authorList>
            <consortium name="The Broad Institute Genomics Platform"/>
            <consortium name="The Broad Institute Genome Sequencing Center for Infectious Disease"/>
            <person name="Wu L."/>
            <person name="Ma J."/>
        </authorList>
    </citation>
    <scope>NUCLEOTIDE SEQUENCE [LARGE SCALE GENOMIC DNA]</scope>
    <source>
        <strain evidence="2 3">JCM 11117</strain>
    </source>
</reference>
<evidence type="ECO:0000313" key="3">
    <source>
        <dbReference type="Proteomes" id="UP001499967"/>
    </source>
</evidence>
<name>A0ABN1QJI7_9PSEU</name>